<accession>A0ABY4W7X6</accession>
<keyword evidence="2" id="KW-1185">Reference proteome</keyword>
<dbReference type="EMBL" id="CP098755">
    <property type="protein sequence ID" value="USG63290.1"/>
    <property type="molecule type" value="Genomic_DNA"/>
</dbReference>
<proteinExistence type="predicted"/>
<evidence type="ECO:0000313" key="2">
    <source>
        <dbReference type="Proteomes" id="UP001056500"/>
    </source>
</evidence>
<dbReference type="Proteomes" id="UP001056500">
    <property type="component" value="Chromosome"/>
</dbReference>
<sequence length="187" mass="22014">MHATFRSCQSDEDYAKFANYFIRNRKDFHHQFSLSDTLEHILMTSPDSQIILIEDREQKVIGWAHYEYTTNDDEIEAAHETVFVHSVILDKEYRSSWTFIKGFRYMVNQIAEQNRHIGQFQFSALESNVYLNRLYAKFAERTGALEGEYGREFIYSTDFARLYSYLNGMEERTRLGKGGDKHVSTSS</sequence>
<reference evidence="1" key="1">
    <citation type="submission" date="2022-06" db="EMBL/GenBank/DDBJ databases">
        <title>Genome sequencing of Brevibacillus sp. BB3-R1.</title>
        <authorList>
            <person name="Heo J."/>
            <person name="Lee D."/>
            <person name="Won M."/>
            <person name="Han B.-H."/>
            <person name="Hong S.-B."/>
            <person name="Kwon S.-W."/>
        </authorList>
    </citation>
    <scope>NUCLEOTIDE SEQUENCE</scope>
    <source>
        <strain evidence="1">BB3-R1</strain>
    </source>
</reference>
<dbReference type="RefSeq" id="WP_251870372.1">
    <property type="nucleotide sequence ID" value="NZ_CP098755.1"/>
</dbReference>
<organism evidence="1 2">
    <name type="scientific">Brevibacillus ruminantium</name>
    <dbReference type="NCBI Taxonomy" id="2950604"/>
    <lineage>
        <taxon>Bacteria</taxon>
        <taxon>Bacillati</taxon>
        <taxon>Bacillota</taxon>
        <taxon>Bacilli</taxon>
        <taxon>Bacillales</taxon>
        <taxon>Paenibacillaceae</taxon>
        <taxon>Brevibacillus</taxon>
    </lineage>
</organism>
<name>A0ABY4W7X6_9BACL</name>
<dbReference type="InterPro" id="IPR016181">
    <property type="entry name" value="Acyl_CoA_acyltransferase"/>
</dbReference>
<protein>
    <submittedName>
        <fullName evidence="1">GNAT family N-acetyltransferase</fullName>
    </submittedName>
</protein>
<evidence type="ECO:0000313" key="1">
    <source>
        <dbReference type="EMBL" id="USG63290.1"/>
    </source>
</evidence>
<dbReference type="SUPFAM" id="SSF55729">
    <property type="entry name" value="Acyl-CoA N-acyltransferases (Nat)"/>
    <property type="match status" value="1"/>
</dbReference>
<gene>
    <name evidence="1" type="ORF">NDK47_13935</name>
</gene>